<dbReference type="EMBL" id="CABVJH010000011">
    <property type="protein sequence ID" value="VVQ37072.1"/>
    <property type="molecule type" value="Genomic_DNA"/>
</dbReference>
<dbReference type="Proteomes" id="UP000325645">
    <property type="component" value="Unassembled WGS sequence"/>
</dbReference>
<evidence type="ECO:0000313" key="2">
    <source>
        <dbReference type="EMBL" id="VVQ37072.1"/>
    </source>
</evidence>
<proteinExistence type="predicted"/>
<organism evidence="1 3">
    <name type="scientific">Pseudomonas fluorescens</name>
    <dbReference type="NCBI Taxonomy" id="294"/>
    <lineage>
        <taxon>Bacteria</taxon>
        <taxon>Pseudomonadati</taxon>
        <taxon>Pseudomonadota</taxon>
        <taxon>Gammaproteobacteria</taxon>
        <taxon>Pseudomonadales</taxon>
        <taxon>Pseudomonadaceae</taxon>
        <taxon>Pseudomonas</taxon>
    </lineage>
</organism>
<evidence type="ECO:0000313" key="4">
    <source>
        <dbReference type="Proteomes" id="UP000325645"/>
    </source>
</evidence>
<protein>
    <submittedName>
        <fullName evidence="1">Uncharacterized protein</fullName>
    </submittedName>
</protein>
<dbReference type="EMBL" id="LACD01000044">
    <property type="protein sequence ID" value="KJZ34184.1"/>
    <property type="molecule type" value="Genomic_DNA"/>
</dbReference>
<reference evidence="2 4" key="2">
    <citation type="submission" date="2019-09" db="EMBL/GenBank/DDBJ databases">
        <authorList>
            <person name="Chandra G."/>
            <person name="Truman W A."/>
        </authorList>
    </citation>
    <scope>NUCLEOTIDE SEQUENCE [LARGE SCALE GENOMIC DNA]</scope>
    <source>
        <strain evidence="2">PS943</strain>
    </source>
</reference>
<evidence type="ECO:0000313" key="1">
    <source>
        <dbReference type="EMBL" id="KJZ34184.1"/>
    </source>
</evidence>
<evidence type="ECO:0000313" key="3">
    <source>
        <dbReference type="Proteomes" id="UP000033500"/>
    </source>
</evidence>
<name>A0A0F4SQI9_PSEFL</name>
<dbReference type="Proteomes" id="UP000033500">
    <property type="component" value="Unassembled WGS sequence"/>
</dbReference>
<dbReference type="PATRIC" id="fig|294.131.peg.5196"/>
<dbReference type="RefSeq" id="WP_046049686.1">
    <property type="nucleotide sequence ID" value="NZ_CABVJH010000011.1"/>
</dbReference>
<gene>
    <name evidence="2" type="ORF">PS943_05080</name>
    <name evidence="1" type="ORF">VC34_29160</name>
</gene>
<reference evidence="1 3" key="1">
    <citation type="submission" date="2015-03" db="EMBL/GenBank/DDBJ databases">
        <title>Comparative genomics of Pseudomonas insights into diversity of traits involved in vanlence and defense.</title>
        <authorList>
            <person name="Qin Y."/>
        </authorList>
    </citation>
    <scope>NUCLEOTIDE SEQUENCE [LARGE SCALE GENOMIC DNA]</scope>
    <source>
        <strain evidence="1 3">C3</strain>
    </source>
</reference>
<dbReference type="AlphaFoldDB" id="A0A0F4SQI9"/>
<sequence length="82" mass="9085">MDEKNLFTAVLTQISQNQLAMGAAIEELTNWVEKQGATEVASNIRGALQTLDRNQKFISLALISVSTDFKEVQPPKKPHSDE</sequence>
<accession>A0A0F4SQI9</accession>